<feature type="domain" description="Major facilitator superfamily (MFS) profile" evidence="6">
    <location>
        <begin position="22"/>
        <end position="434"/>
    </location>
</feature>
<dbReference type="InterPro" id="IPR036259">
    <property type="entry name" value="MFS_trans_sf"/>
</dbReference>
<dbReference type="InterPro" id="IPR020846">
    <property type="entry name" value="MFS_dom"/>
</dbReference>
<dbReference type="Pfam" id="PF07690">
    <property type="entry name" value="MFS_1"/>
    <property type="match status" value="1"/>
</dbReference>
<feature type="transmembrane region" description="Helical" evidence="5">
    <location>
        <begin position="112"/>
        <end position="134"/>
    </location>
</feature>
<organism evidence="7 8">
    <name type="scientific">Roseomonas mucosa</name>
    <dbReference type="NCBI Taxonomy" id="207340"/>
    <lineage>
        <taxon>Bacteria</taxon>
        <taxon>Pseudomonadati</taxon>
        <taxon>Pseudomonadota</taxon>
        <taxon>Alphaproteobacteria</taxon>
        <taxon>Acetobacterales</taxon>
        <taxon>Roseomonadaceae</taxon>
        <taxon>Roseomonas</taxon>
    </lineage>
</organism>
<comment type="subcellular location">
    <subcellularLocation>
        <location evidence="1">Membrane</location>
        <topology evidence="1">Multi-pass membrane protein</topology>
    </subcellularLocation>
</comment>
<dbReference type="PANTHER" id="PTHR23508">
    <property type="entry name" value="CARBOXYLIC ACID TRANSPORTER PROTEIN HOMOLOG"/>
    <property type="match status" value="1"/>
</dbReference>
<feature type="transmembrane region" description="Helical" evidence="5">
    <location>
        <begin position="21"/>
        <end position="48"/>
    </location>
</feature>
<proteinExistence type="predicted"/>
<feature type="transmembrane region" description="Helical" evidence="5">
    <location>
        <begin position="176"/>
        <end position="197"/>
    </location>
</feature>
<keyword evidence="3 5" id="KW-1133">Transmembrane helix</keyword>
<feature type="transmembrane region" description="Helical" evidence="5">
    <location>
        <begin position="60"/>
        <end position="80"/>
    </location>
</feature>
<dbReference type="PANTHER" id="PTHR23508:SF10">
    <property type="entry name" value="CARBOXYLIC ACID TRANSPORTER PROTEIN HOMOLOG"/>
    <property type="match status" value="1"/>
</dbReference>
<dbReference type="Proteomes" id="UP000054844">
    <property type="component" value="Unassembled WGS sequence"/>
</dbReference>
<dbReference type="SUPFAM" id="SSF103473">
    <property type="entry name" value="MFS general substrate transporter"/>
    <property type="match status" value="1"/>
</dbReference>
<evidence type="ECO:0000313" key="8">
    <source>
        <dbReference type="Proteomes" id="UP000054844"/>
    </source>
</evidence>
<comment type="caution">
    <text evidence="7">The sequence shown here is derived from an EMBL/GenBank/DDBJ whole genome shotgun (WGS) entry which is preliminary data.</text>
</comment>
<dbReference type="GO" id="GO:0046943">
    <property type="term" value="F:carboxylic acid transmembrane transporter activity"/>
    <property type="evidence" value="ECO:0007669"/>
    <property type="project" value="TreeGrafter"/>
</dbReference>
<accession>A0A1S8D491</accession>
<gene>
    <name evidence="7" type="ORF">APZ41_012970</name>
</gene>
<dbReference type="Gene3D" id="1.20.1250.20">
    <property type="entry name" value="MFS general substrate transporter like domains"/>
    <property type="match status" value="1"/>
</dbReference>
<feature type="transmembrane region" description="Helical" evidence="5">
    <location>
        <begin position="255"/>
        <end position="273"/>
    </location>
</feature>
<feature type="transmembrane region" description="Helical" evidence="5">
    <location>
        <begin position="87"/>
        <end position="106"/>
    </location>
</feature>
<evidence type="ECO:0000256" key="3">
    <source>
        <dbReference type="ARBA" id="ARBA00022989"/>
    </source>
</evidence>
<keyword evidence="2 5" id="KW-0812">Transmembrane</keyword>
<evidence type="ECO:0000256" key="4">
    <source>
        <dbReference type="ARBA" id="ARBA00023136"/>
    </source>
</evidence>
<dbReference type="InterPro" id="IPR005829">
    <property type="entry name" value="Sugar_transporter_CS"/>
</dbReference>
<sequence length="450" mass="47265">MNADDIGRHVRERNMTPFQTMVVGICIFINLLDGFDVLAMAFTAPAIAKEWGLQPTELGILFSAGLAGMATGSVLLSPLADRYGRRVSILICLALMTVGMLLSAAVQSTTQLLILRFVTGLGIGGVLPSINTLIAEYASQKRRDLCIGLMTMGYAAGATIGGIVAVFLISNFGWHSVFLAGGILSAATAVLVALALPESIDFLLARRPVDALGKINNALSRLQLPVLDSLPPVAVHERHRTEFGTILSGAMRRTTLLVCSSFFLAMMTFYFLLNWTPKILVDLGMSMEGGISGAVLMNIAGVIGGVLLGWCTNRFGLGRLTIAYMTLCFVSVVVFGMLPRSTIALLSGAFAIGFFMNGVIVGLYALVPTVYPPTVRATGAGLALGCGRLGATVGPFLAGMLIAGGWSPLTYFTVMALPMLLAAVVISRIAASPVHAAKVTTAPEAAFGDL</sequence>
<evidence type="ECO:0000259" key="6">
    <source>
        <dbReference type="PROSITE" id="PS50850"/>
    </source>
</evidence>
<feature type="transmembrane region" description="Helical" evidence="5">
    <location>
        <begin position="409"/>
        <end position="431"/>
    </location>
</feature>
<protein>
    <submittedName>
        <fullName evidence="7">4-hydroxybenzoate transporter</fullName>
    </submittedName>
</protein>
<feature type="transmembrane region" description="Helical" evidence="5">
    <location>
        <begin position="379"/>
        <end position="403"/>
    </location>
</feature>
<dbReference type="GO" id="GO:0005886">
    <property type="term" value="C:plasma membrane"/>
    <property type="evidence" value="ECO:0007669"/>
    <property type="project" value="TreeGrafter"/>
</dbReference>
<feature type="transmembrane region" description="Helical" evidence="5">
    <location>
        <begin position="344"/>
        <end position="367"/>
    </location>
</feature>
<dbReference type="EMBL" id="LLWF02000042">
    <property type="protein sequence ID" value="ONH82779.1"/>
    <property type="molecule type" value="Genomic_DNA"/>
</dbReference>
<dbReference type="CDD" id="cd17365">
    <property type="entry name" value="MFS_PcaK_like"/>
    <property type="match status" value="1"/>
</dbReference>
<dbReference type="RefSeq" id="WP_076970298.1">
    <property type="nucleotide sequence ID" value="NZ_LLWF02000042.1"/>
</dbReference>
<reference evidence="7" key="1">
    <citation type="submission" date="2016-12" db="EMBL/GenBank/DDBJ databases">
        <title>Draft genome sequence of Roseomonas mucosa strain AU37, isolated from a peripheral intravenous catheter.</title>
        <authorList>
            <person name="Choudhury M.A."/>
            <person name="Sidjabat H.E."/>
            <person name="Wailan A.M."/>
            <person name="Zhang L."/>
            <person name="Marsh N.M."/>
            <person name="Rickard C.M."/>
            <person name="Davies M."/>
            <person name="Mcmillan D.J."/>
        </authorList>
    </citation>
    <scope>NUCLEOTIDE SEQUENCE [LARGE SCALE GENOMIC DNA]</scope>
    <source>
        <strain evidence="7">AU37</strain>
    </source>
</reference>
<dbReference type="STRING" id="207340.APZ41_012970"/>
<feature type="transmembrane region" description="Helical" evidence="5">
    <location>
        <begin position="317"/>
        <end position="338"/>
    </location>
</feature>
<dbReference type="PROSITE" id="PS00217">
    <property type="entry name" value="SUGAR_TRANSPORT_2"/>
    <property type="match status" value="1"/>
</dbReference>
<evidence type="ECO:0000256" key="1">
    <source>
        <dbReference type="ARBA" id="ARBA00004141"/>
    </source>
</evidence>
<evidence type="ECO:0000256" key="2">
    <source>
        <dbReference type="ARBA" id="ARBA00022692"/>
    </source>
</evidence>
<evidence type="ECO:0000256" key="5">
    <source>
        <dbReference type="SAM" id="Phobius"/>
    </source>
</evidence>
<keyword evidence="8" id="KW-1185">Reference proteome</keyword>
<dbReference type="PROSITE" id="PS50850">
    <property type="entry name" value="MFS"/>
    <property type="match status" value="1"/>
</dbReference>
<keyword evidence="4 5" id="KW-0472">Membrane</keyword>
<dbReference type="AlphaFoldDB" id="A0A1S8D491"/>
<name>A0A1S8D491_9PROT</name>
<dbReference type="InterPro" id="IPR011701">
    <property type="entry name" value="MFS"/>
</dbReference>
<feature type="transmembrane region" description="Helical" evidence="5">
    <location>
        <begin position="146"/>
        <end position="170"/>
    </location>
</feature>
<feature type="transmembrane region" description="Helical" evidence="5">
    <location>
        <begin position="293"/>
        <end position="310"/>
    </location>
</feature>
<evidence type="ECO:0000313" key="7">
    <source>
        <dbReference type="EMBL" id="ONH82779.1"/>
    </source>
</evidence>